<proteinExistence type="predicted"/>
<protein>
    <submittedName>
        <fullName evidence="1">Uncharacterized protein</fullName>
    </submittedName>
</protein>
<dbReference type="GeneID" id="39733419"/>
<keyword evidence="2" id="KW-1185">Reference proteome</keyword>
<dbReference type="RefSeq" id="XP_028530109.1">
    <property type="nucleotide sequence ID" value="XM_028673681.1"/>
</dbReference>
<evidence type="ECO:0000313" key="1">
    <source>
        <dbReference type="EMBL" id="CRG97307.1"/>
    </source>
</evidence>
<comment type="caution">
    <text evidence="1">The sequence shown here is derived from an EMBL/GenBank/DDBJ whole genome shotgun (WGS) entry which is preliminary data.</text>
</comment>
<gene>
    <name evidence="1" type="ORF">PGAL8A_00488600</name>
</gene>
<dbReference type="OMA" id="REKNHIT"/>
<dbReference type="VEuPathDB" id="PlasmoDB:PGAL8A_00488600"/>
<dbReference type="OrthoDB" id="270651at2759"/>
<evidence type="ECO:0000313" key="2">
    <source>
        <dbReference type="Proteomes" id="UP000220797"/>
    </source>
</evidence>
<organism evidence="1 2">
    <name type="scientific">Plasmodium gallinaceum</name>
    <dbReference type="NCBI Taxonomy" id="5849"/>
    <lineage>
        <taxon>Eukaryota</taxon>
        <taxon>Sar</taxon>
        <taxon>Alveolata</taxon>
        <taxon>Apicomplexa</taxon>
        <taxon>Aconoidasida</taxon>
        <taxon>Haemosporida</taxon>
        <taxon>Plasmodiidae</taxon>
        <taxon>Plasmodium</taxon>
        <taxon>Plasmodium (Haemamoeba)</taxon>
    </lineage>
</organism>
<name>A0A1J1H198_PLAGA</name>
<accession>A0A1J1H198</accession>
<dbReference type="AlphaFoldDB" id="A0A1J1H198"/>
<dbReference type="EMBL" id="CVMV01000096">
    <property type="protein sequence ID" value="CRG97307.1"/>
    <property type="molecule type" value="Genomic_DNA"/>
</dbReference>
<sequence>MFCKLNVQYHTIGIYRLLCWRHNKYTFFFSSFKNNEKKENKTENNKSKQEDFSFEKNINYIKEDFLNDRKDNHKLTNVIFNKIVDEYKLNEEKKDGIIKKIVEGNNSLNKNQVNLKENNEYDISNTEIDYYNTDNTKISKNENYILTENEITFRKKKLISNNVSNKIKKNNELTCSKQDNIVINELDKKNSKREKLPKLKEENEVNCTIDKNINNILVNYKSNKLILNEKKKNDHFYKIFFSSKKVKIIKSQNHPIFIHLYKLATNMSYREKQEKILLTNKKIILEREKNHITRIYTNSINNLQDFHSFDNFILLSNKLLKKLSFLYSFKNGVLAEIYHKFHFDNVGLPFLAFCFYNVNYEGKKKKEKEIKQEIIDENLRINYHYIKNKKDTSNIKNEHQVTNDETFTKNNVFCKDEDTKRNTNNIISNNIEEMIYKKEEDLEYLCNGDIGTLIRTCFLLKWQCIFNIDDLSKKGKKKNSSYKNIDINQVYDIDFFHPFTIRASSGYLLDIPYKNTDLNEIYKYTKENKILLLKYNSNSDLYINYKKDSHKDDEFLNLLKKSKGVFLIMDNCNNIEKKYKLIHKNYINISNNSHESEIFDNIYYVNLKNESNKKLGLISAYSIFMYILKVNYFKHIPQSSYVYFQQ</sequence>
<dbReference type="Proteomes" id="UP000220797">
    <property type="component" value="Unassembled WGS sequence"/>
</dbReference>
<reference evidence="1" key="1">
    <citation type="submission" date="2015-04" db="EMBL/GenBank/DDBJ databases">
        <authorList>
            <consortium name="Pathogen Informatics"/>
        </authorList>
    </citation>
    <scope>NUCLEOTIDE SEQUENCE [LARGE SCALE GENOMIC DNA]</scope>
    <source>
        <strain evidence="1">8A</strain>
    </source>
</reference>